<reference evidence="2" key="2">
    <citation type="submission" date="2020-09" db="EMBL/GenBank/DDBJ databases">
        <authorList>
            <person name="Sun Q."/>
            <person name="Kim S."/>
        </authorList>
    </citation>
    <scope>NUCLEOTIDE SEQUENCE</scope>
    <source>
        <strain evidence="2">KCTC 42249</strain>
    </source>
</reference>
<sequence>MIEDPAFGPGTPEAARDLIDGEPLPPRLSQVFKSLADNANGPVTVRQIRDALGDRSFAALLVFFAAINLLPLPPGTTLVLGLPLMIVSAQMVWGRKIAWLPQFILVRSVQAEQFRALAERFIPRLIWLERWIKPRFWPMPDRYDERVIGLLALVMGTLVTLPIPLGNWFPALTIALSGLALSERDGILLGVAAAAGAFSVVLIVALAGTVNYALHAVAAWFW</sequence>
<dbReference type="Pfam" id="PF06055">
    <property type="entry name" value="ExoD"/>
    <property type="match status" value="1"/>
</dbReference>
<accession>A0A8J3DMJ0</accession>
<feature type="transmembrane region" description="Helical" evidence="1">
    <location>
        <begin position="186"/>
        <end position="214"/>
    </location>
</feature>
<protein>
    <submittedName>
        <fullName evidence="2">ABC transporter permease</fullName>
    </submittedName>
</protein>
<organism evidence="2 3">
    <name type="scientific">Tianweitania populi</name>
    <dbReference type="NCBI Taxonomy" id="1607949"/>
    <lineage>
        <taxon>Bacteria</taxon>
        <taxon>Pseudomonadati</taxon>
        <taxon>Pseudomonadota</taxon>
        <taxon>Alphaproteobacteria</taxon>
        <taxon>Hyphomicrobiales</taxon>
        <taxon>Phyllobacteriaceae</taxon>
        <taxon>Tianweitania</taxon>
    </lineage>
</organism>
<keyword evidence="3" id="KW-1185">Reference proteome</keyword>
<keyword evidence="1" id="KW-0472">Membrane</keyword>
<gene>
    <name evidence="2" type="ORF">GCM10016234_12450</name>
</gene>
<feature type="transmembrane region" description="Helical" evidence="1">
    <location>
        <begin position="147"/>
        <end position="166"/>
    </location>
</feature>
<feature type="transmembrane region" description="Helical" evidence="1">
    <location>
        <begin position="56"/>
        <end position="72"/>
    </location>
</feature>
<dbReference type="InterPro" id="IPR010331">
    <property type="entry name" value="ExoD"/>
</dbReference>
<evidence type="ECO:0000313" key="2">
    <source>
        <dbReference type="EMBL" id="GHD10512.1"/>
    </source>
</evidence>
<dbReference type="EMBL" id="BMZQ01000001">
    <property type="protein sequence ID" value="GHD10512.1"/>
    <property type="molecule type" value="Genomic_DNA"/>
</dbReference>
<dbReference type="RefSeq" id="WP_189502566.1">
    <property type="nucleotide sequence ID" value="NZ_BMZQ01000001.1"/>
</dbReference>
<evidence type="ECO:0000256" key="1">
    <source>
        <dbReference type="SAM" id="Phobius"/>
    </source>
</evidence>
<reference evidence="2" key="1">
    <citation type="journal article" date="2014" name="Int. J. Syst. Evol. Microbiol.">
        <title>Complete genome sequence of Corynebacterium casei LMG S-19264T (=DSM 44701T), isolated from a smear-ripened cheese.</title>
        <authorList>
            <consortium name="US DOE Joint Genome Institute (JGI-PGF)"/>
            <person name="Walter F."/>
            <person name="Albersmeier A."/>
            <person name="Kalinowski J."/>
            <person name="Ruckert C."/>
        </authorList>
    </citation>
    <scope>NUCLEOTIDE SEQUENCE</scope>
    <source>
        <strain evidence="2">KCTC 42249</strain>
    </source>
</reference>
<comment type="caution">
    <text evidence="2">The sequence shown here is derived from an EMBL/GenBank/DDBJ whole genome shotgun (WGS) entry which is preliminary data.</text>
</comment>
<dbReference type="PANTHER" id="PTHR41795">
    <property type="entry name" value="EXOPOLYSACCHARIDE SYNTHESIS PROTEIN"/>
    <property type="match status" value="1"/>
</dbReference>
<proteinExistence type="predicted"/>
<dbReference type="PIRSF" id="PIRSF033239">
    <property type="entry name" value="ExoD"/>
    <property type="match status" value="1"/>
</dbReference>
<dbReference type="PANTHER" id="PTHR41795:SF1">
    <property type="entry name" value="EXOPOLYSACCHARIDE SYNTHESIS PROTEIN"/>
    <property type="match status" value="1"/>
</dbReference>
<name>A0A8J3DMJ0_9HYPH</name>
<keyword evidence="1" id="KW-1133">Transmembrane helix</keyword>
<evidence type="ECO:0000313" key="3">
    <source>
        <dbReference type="Proteomes" id="UP000630142"/>
    </source>
</evidence>
<dbReference type="Proteomes" id="UP000630142">
    <property type="component" value="Unassembled WGS sequence"/>
</dbReference>
<dbReference type="AlphaFoldDB" id="A0A8J3DMJ0"/>
<keyword evidence="1" id="KW-0812">Transmembrane</keyword>